<organism evidence="1 2">
    <name type="scientific">Xanthocytophaga agilis</name>
    <dbReference type="NCBI Taxonomy" id="3048010"/>
    <lineage>
        <taxon>Bacteria</taxon>
        <taxon>Pseudomonadati</taxon>
        <taxon>Bacteroidota</taxon>
        <taxon>Cytophagia</taxon>
        <taxon>Cytophagales</taxon>
        <taxon>Rhodocytophagaceae</taxon>
        <taxon>Xanthocytophaga</taxon>
    </lineage>
</organism>
<comment type="caution">
    <text evidence="1">The sequence shown here is derived from an EMBL/GenBank/DDBJ whole genome shotgun (WGS) entry which is preliminary data.</text>
</comment>
<evidence type="ECO:0000313" key="2">
    <source>
        <dbReference type="Proteomes" id="UP001232063"/>
    </source>
</evidence>
<accession>A0AAE3RA44</accession>
<dbReference type="AlphaFoldDB" id="A0AAE3RA44"/>
<dbReference type="EMBL" id="JASJOU010000011">
    <property type="protein sequence ID" value="MDJ1504264.1"/>
    <property type="molecule type" value="Genomic_DNA"/>
</dbReference>
<gene>
    <name evidence="1" type="ORF">QNI22_26635</name>
</gene>
<proteinExistence type="predicted"/>
<dbReference type="Proteomes" id="UP001232063">
    <property type="component" value="Unassembled WGS sequence"/>
</dbReference>
<name>A0AAE3RA44_9BACT</name>
<dbReference type="RefSeq" id="WP_314515368.1">
    <property type="nucleotide sequence ID" value="NZ_JASJOU010000011.1"/>
</dbReference>
<sequence>MSRFLPVCYLCILVCFTQCGIKSAIGDILGTANNITTQVTSVIDNAIGDLSSESANWREILQKAINDLPKDVQSTIRTEMTDLLNRAVAASGAEIRCDADFFRNRLIQGLQNIKAQFLGNQPPSLEPQLCTVVPLAIDMELDPSRRNKIEFYGYDFDKAKIKVLLENGGALTDISSFMDQPTHYHMTLNLGGNGVNLTGASTRIILQWNDRNISSIGILQKTTPICEVKTSPNISISPISFMPPRVGSGDKEFDGNGPDIYCTVKLLNLGNHVDAVIYMSAKETEDDWTEARGTQQSTIYQADPGWQITEIVGPVESSYSYRDNDHELDKFAGTGPVQTYTFMGDGKGDDVGSNTNVTVKLNTLRVTLKQTGNCVTDVAIKNALKFKLLAPNRLNRIRQINPRLITPTQ</sequence>
<evidence type="ECO:0000313" key="1">
    <source>
        <dbReference type="EMBL" id="MDJ1504264.1"/>
    </source>
</evidence>
<protein>
    <submittedName>
        <fullName evidence="1">Uncharacterized protein</fullName>
    </submittedName>
</protein>
<reference evidence="1" key="1">
    <citation type="submission" date="2023-05" db="EMBL/GenBank/DDBJ databases">
        <authorList>
            <person name="Zhang X."/>
        </authorList>
    </citation>
    <scope>NUCLEOTIDE SEQUENCE</scope>
    <source>
        <strain evidence="1">BD1B2-1</strain>
    </source>
</reference>
<keyword evidence="2" id="KW-1185">Reference proteome</keyword>